<feature type="compositionally biased region" description="Basic and acidic residues" evidence="3">
    <location>
        <begin position="138"/>
        <end position="147"/>
    </location>
</feature>
<dbReference type="InterPro" id="IPR016035">
    <property type="entry name" value="Acyl_Trfase/lysoPLipase"/>
</dbReference>
<keyword evidence="5" id="KW-0378">Hydrolase</keyword>
<dbReference type="PANTHER" id="PTHR24185:SF4">
    <property type="entry name" value="SERINE HYDROLASE, PUTATIVE (AFU_ORTHOLOGUE AFUA_2G07870)-RELATED"/>
    <property type="match status" value="1"/>
</dbReference>
<feature type="domain" description="PNPLA" evidence="4">
    <location>
        <begin position="21"/>
        <end position="284"/>
    </location>
</feature>
<dbReference type="AlphaFoldDB" id="A0A167VW76"/>
<dbReference type="VEuPathDB" id="FungiDB:AAP_05151"/>
<dbReference type="Proteomes" id="UP000242877">
    <property type="component" value="Unassembled WGS sequence"/>
</dbReference>
<keyword evidence="6" id="KW-1185">Reference proteome</keyword>
<evidence type="ECO:0000313" key="6">
    <source>
        <dbReference type="Proteomes" id="UP000242877"/>
    </source>
</evidence>
<evidence type="ECO:0000256" key="2">
    <source>
        <dbReference type="PROSITE-ProRule" id="PRU01161"/>
    </source>
</evidence>
<accession>A0A167VW76</accession>
<dbReference type="GO" id="GO:0016740">
    <property type="term" value="F:transferase activity"/>
    <property type="evidence" value="ECO:0007669"/>
    <property type="project" value="UniProtKB-KW"/>
</dbReference>
<keyword evidence="5" id="KW-0808">Transferase</keyword>
<protein>
    <submittedName>
        <fullName evidence="5">Acyl transferase/acyl hydrolase/lysophospholipase</fullName>
    </submittedName>
</protein>
<feature type="compositionally biased region" description="Low complexity" evidence="3">
    <location>
        <begin position="184"/>
        <end position="195"/>
    </location>
</feature>
<feature type="compositionally biased region" description="Basic and acidic residues" evidence="3">
    <location>
        <begin position="893"/>
        <end position="913"/>
    </location>
</feature>
<feature type="region of interest" description="Disordered" evidence="3">
    <location>
        <begin position="531"/>
        <end position="680"/>
    </location>
</feature>
<dbReference type="GO" id="GO:0016020">
    <property type="term" value="C:membrane"/>
    <property type="evidence" value="ECO:0007669"/>
    <property type="project" value="TreeGrafter"/>
</dbReference>
<comment type="caution">
    <text evidence="5">The sequence shown here is derived from an EMBL/GenBank/DDBJ whole genome shotgun (WGS) entry which is preliminary data.</text>
</comment>
<feature type="compositionally biased region" description="Polar residues" evidence="3">
    <location>
        <begin position="642"/>
        <end position="652"/>
    </location>
</feature>
<dbReference type="GO" id="GO:0047499">
    <property type="term" value="F:calcium-independent phospholipase A2 activity"/>
    <property type="evidence" value="ECO:0007669"/>
    <property type="project" value="TreeGrafter"/>
</dbReference>
<dbReference type="GO" id="GO:0019369">
    <property type="term" value="P:arachidonate metabolic process"/>
    <property type="evidence" value="ECO:0007669"/>
    <property type="project" value="TreeGrafter"/>
</dbReference>
<gene>
    <name evidence="5" type="ORF">AAP_05151</name>
</gene>
<dbReference type="GO" id="GO:0046486">
    <property type="term" value="P:glycerolipid metabolic process"/>
    <property type="evidence" value="ECO:0007669"/>
    <property type="project" value="UniProtKB-ARBA"/>
</dbReference>
<evidence type="ECO:0000313" key="5">
    <source>
        <dbReference type="EMBL" id="KZZ88091.1"/>
    </source>
</evidence>
<feature type="compositionally biased region" description="Low complexity" evidence="3">
    <location>
        <begin position="474"/>
        <end position="490"/>
    </location>
</feature>
<evidence type="ECO:0000256" key="1">
    <source>
        <dbReference type="ARBA" id="ARBA00023098"/>
    </source>
</evidence>
<feature type="compositionally biased region" description="Polar residues" evidence="3">
    <location>
        <begin position="573"/>
        <end position="597"/>
    </location>
</feature>
<dbReference type="SUPFAM" id="SSF52151">
    <property type="entry name" value="FabD/lysophospholipase-like"/>
    <property type="match status" value="1"/>
</dbReference>
<evidence type="ECO:0000256" key="3">
    <source>
        <dbReference type="SAM" id="MobiDB-lite"/>
    </source>
</evidence>
<feature type="compositionally biased region" description="Polar residues" evidence="3">
    <location>
        <begin position="545"/>
        <end position="560"/>
    </location>
</feature>
<feature type="short sequence motif" description="GXGXXG" evidence="2">
    <location>
        <begin position="25"/>
        <end position="30"/>
    </location>
</feature>
<comment type="caution">
    <text evidence="2">Lacks conserved residue(s) required for the propagation of feature annotation.</text>
</comment>
<name>A0A167VW76_9EURO</name>
<dbReference type="CDD" id="cd07216">
    <property type="entry name" value="Pat17_PNPLA8_PNPLA9_like3"/>
    <property type="match status" value="1"/>
</dbReference>
<keyword evidence="1" id="KW-0443">Lipid metabolism</keyword>
<feature type="region of interest" description="Disordered" evidence="3">
    <location>
        <begin position="773"/>
        <end position="913"/>
    </location>
</feature>
<reference evidence="5 6" key="1">
    <citation type="journal article" date="2016" name="Genome Biol. Evol.">
        <title>Divergent and convergent evolution of fungal pathogenicity.</title>
        <authorList>
            <person name="Shang Y."/>
            <person name="Xiao G."/>
            <person name="Zheng P."/>
            <person name="Cen K."/>
            <person name="Zhan S."/>
            <person name="Wang C."/>
        </authorList>
    </citation>
    <scope>NUCLEOTIDE SEQUENCE [LARGE SCALE GENOMIC DNA]</scope>
    <source>
        <strain evidence="5 6">ARSEF 7405</strain>
    </source>
</reference>
<sequence length="913" mass="100658">MEDTHGVRRRDTIAGPPLRILSLDGGGVRGFSMFILLQELMYRTYVEANGDAPTREQIPKPCEMFDLIVGTGTGGLIAIMLGRLRMDLETCKDVYVRMTRKVFETDKTLVGIPFHSTMFKASKLEEAICECVRDHTISRSEGKDGSKNQDLPSPSRSPPAGPDKSLGRRLSRGSFTSLTRAYRSNSGSSTSTGGNPYAALYDARPNRCKTAVTAVYKNTPPTGKPILLRSYDSRREPPPDFNCTIWQAGRATSASALAFKPVKIGQHSFLDEGAMNYNPAPQALDEAVLNEWPGREVGVFVSIGTGKRSPSSIKTNQQEWWEGIVGSGVSQFAEARRRLITKIDGCEETHKYMISEHLARRGVKPDRYIRLNVNVGVGGFRMNEWNRLGEISTSTRMYLGKDEIQRSTLSAARKLAKLWVYHQQDMIRRTFSRSASMAPSFTSSRGYEEDGYFSDDYLNRLPCCPEDDEMSQVPSDSPGSNSPNPMSPTNGSGGYPDRNLRRKHRYTMPLRLSTSVDGQGFDNSITEYGEAQQLPPPSVHLPTAFGNSRTDTTRTWSVSDIPQPLNVERKTSDATGRSRSPQVSDEPATSQHASETGSLPRHMRPVPANQGAMDSPTARQRSESTPMPHATPYQELRRQHQRTQAPFDSRQGSPLPYPNSNRSSRSGLQSGRRTDFDPDEVAPFNEYTAIIPPYPVEDNDSILQIPDVNSTRSSSRMSAAMAHQLHNNNNNNNRMNPEPTDRLPEPSNEVPVAMPTPPPRAPGRLYSANIPAARFPSGQAPNTADRDSRHRRRVSSVTSNPPTIFSAVDSGESAASTPTTLTASAPHHSIRSRSTGNDNKNDGEPNPGSTLAVVNGDVDSHVRRPATSGGESATYHEAGDQHNVPVTVNQDGPWKRDEQRPTVNRERKPTLLS</sequence>
<dbReference type="Pfam" id="PF01734">
    <property type="entry name" value="Patatin"/>
    <property type="match status" value="1"/>
</dbReference>
<feature type="compositionally biased region" description="Low complexity" evidence="3">
    <location>
        <begin position="659"/>
        <end position="671"/>
    </location>
</feature>
<feature type="compositionally biased region" description="Low complexity" evidence="3">
    <location>
        <begin position="813"/>
        <end position="826"/>
    </location>
</feature>
<feature type="region of interest" description="Disordered" evidence="3">
    <location>
        <begin position="138"/>
        <end position="198"/>
    </location>
</feature>
<proteinExistence type="predicted"/>
<dbReference type="PROSITE" id="PS51635">
    <property type="entry name" value="PNPLA"/>
    <property type="match status" value="1"/>
</dbReference>
<dbReference type="OrthoDB" id="630895at2759"/>
<evidence type="ECO:0000259" key="4">
    <source>
        <dbReference type="PROSITE" id="PS51635"/>
    </source>
</evidence>
<feature type="region of interest" description="Disordered" evidence="3">
    <location>
        <begin position="463"/>
        <end position="500"/>
    </location>
</feature>
<feature type="compositionally biased region" description="Polar residues" evidence="3">
    <location>
        <begin position="173"/>
        <end position="183"/>
    </location>
</feature>
<dbReference type="PANTHER" id="PTHR24185">
    <property type="entry name" value="CALCIUM-INDEPENDENT PHOSPHOLIPASE A2-GAMMA"/>
    <property type="match status" value="1"/>
</dbReference>
<dbReference type="InterPro" id="IPR002641">
    <property type="entry name" value="PNPLA_dom"/>
</dbReference>
<dbReference type="EMBL" id="AZGZ01000028">
    <property type="protein sequence ID" value="KZZ88091.1"/>
    <property type="molecule type" value="Genomic_DNA"/>
</dbReference>
<feature type="region of interest" description="Disordered" evidence="3">
    <location>
        <begin position="726"/>
        <end position="751"/>
    </location>
</feature>
<dbReference type="Gene3D" id="3.40.1090.10">
    <property type="entry name" value="Cytosolic phospholipase A2 catalytic domain"/>
    <property type="match status" value="1"/>
</dbReference>
<organism evidence="5 6">
    <name type="scientific">Ascosphaera apis ARSEF 7405</name>
    <dbReference type="NCBI Taxonomy" id="392613"/>
    <lineage>
        <taxon>Eukaryota</taxon>
        <taxon>Fungi</taxon>
        <taxon>Dikarya</taxon>
        <taxon>Ascomycota</taxon>
        <taxon>Pezizomycotina</taxon>
        <taxon>Eurotiomycetes</taxon>
        <taxon>Eurotiomycetidae</taxon>
        <taxon>Onygenales</taxon>
        <taxon>Ascosphaeraceae</taxon>
        <taxon>Ascosphaera</taxon>
    </lineage>
</organism>